<dbReference type="Pfam" id="PF08478">
    <property type="entry name" value="POTRA_1"/>
    <property type="match status" value="1"/>
</dbReference>
<evidence type="ECO:0000313" key="9">
    <source>
        <dbReference type="Proteomes" id="UP000243297"/>
    </source>
</evidence>
<dbReference type="GO" id="GO:0005886">
    <property type="term" value="C:plasma membrane"/>
    <property type="evidence" value="ECO:0007669"/>
    <property type="project" value="TreeGrafter"/>
</dbReference>
<dbReference type="InterPro" id="IPR050487">
    <property type="entry name" value="FtsQ_DivIB"/>
</dbReference>
<dbReference type="AlphaFoldDB" id="A0A1T4Q3T4"/>
<evidence type="ECO:0000256" key="3">
    <source>
        <dbReference type="ARBA" id="ARBA00022692"/>
    </source>
</evidence>
<dbReference type="InterPro" id="IPR013685">
    <property type="entry name" value="POTRA_FtsQ_type"/>
</dbReference>
<keyword evidence="2 8" id="KW-0132">Cell division</keyword>
<dbReference type="Gene3D" id="3.40.50.10960">
    <property type="match status" value="1"/>
</dbReference>
<proteinExistence type="predicted"/>
<feature type="transmembrane region" description="Helical" evidence="6">
    <location>
        <begin position="40"/>
        <end position="60"/>
    </location>
</feature>
<evidence type="ECO:0000256" key="1">
    <source>
        <dbReference type="ARBA" id="ARBA00022475"/>
    </source>
</evidence>
<dbReference type="EMBL" id="FUWY01000008">
    <property type="protein sequence ID" value="SJZ98485.1"/>
    <property type="molecule type" value="Genomic_DNA"/>
</dbReference>
<evidence type="ECO:0000256" key="5">
    <source>
        <dbReference type="ARBA" id="ARBA00023306"/>
    </source>
</evidence>
<protein>
    <submittedName>
        <fullName evidence="8">Cell division septal protein FtsQ</fullName>
    </submittedName>
</protein>
<organism evidence="8 9">
    <name type="scientific">Anaerorhabdus furcosa</name>
    <dbReference type="NCBI Taxonomy" id="118967"/>
    <lineage>
        <taxon>Bacteria</taxon>
        <taxon>Bacillati</taxon>
        <taxon>Bacillota</taxon>
        <taxon>Erysipelotrichia</taxon>
        <taxon>Erysipelotrichales</taxon>
        <taxon>Erysipelotrichaceae</taxon>
        <taxon>Anaerorhabdus</taxon>
    </lineage>
</organism>
<keyword evidence="3 6" id="KW-0812">Transmembrane</keyword>
<evidence type="ECO:0000256" key="6">
    <source>
        <dbReference type="SAM" id="Phobius"/>
    </source>
</evidence>
<evidence type="ECO:0000256" key="2">
    <source>
        <dbReference type="ARBA" id="ARBA00022618"/>
    </source>
</evidence>
<dbReference type="RefSeq" id="WP_078712692.1">
    <property type="nucleotide sequence ID" value="NZ_FUWY01000008.1"/>
</dbReference>
<keyword evidence="5" id="KW-0131">Cell cycle</keyword>
<keyword evidence="6" id="KW-0472">Membrane</keyword>
<dbReference type="PANTHER" id="PTHR37820">
    <property type="entry name" value="CELL DIVISION PROTEIN DIVIB"/>
    <property type="match status" value="1"/>
</dbReference>
<keyword evidence="1" id="KW-1003">Cell membrane</keyword>
<gene>
    <name evidence="8" type="ORF">SAMN02745191_2306</name>
</gene>
<dbReference type="Proteomes" id="UP000243297">
    <property type="component" value="Unassembled WGS sequence"/>
</dbReference>
<dbReference type="OrthoDB" id="1466667at2"/>
<evidence type="ECO:0000313" key="8">
    <source>
        <dbReference type="EMBL" id="SJZ98485.1"/>
    </source>
</evidence>
<feature type="domain" description="POTRA" evidence="7">
    <location>
        <begin position="64"/>
        <end position="131"/>
    </location>
</feature>
<accession>A0A1T4Q3T4</accession>
<sequence>MGLKRKQKIEPIKEEKSAVDEVFDRRKRIKADFSFRKAQPLLFILAVCLGLIVIAVGYYFSPVSKVKSISIKNNYYLDKDYIKELSGLTLENRYYLVIDYFVEKKLEESELIKNATVKHKDQGVIEITIEEETPFGYRYLDVGEILLTSGKAVELKSEYLDIIAKVPYIDGFETEEQLERIAKAFQKVDRSIIESISEVSQYPMSYDENTLRLFMRDGNNFFASYYSLSTVNSYNEIASDFTESGLCIYSDDSLKVAFTSTCPWNLVAEEKEYWIDELGNIVVNQYGDPVEKKYFTNDQGEFILDGNGNKILIPMGQEDDYEAYLNNSGE</sequence>
<name>A0A1T4Q3T4_9FIRM</name>
<evidence type="ECO:0000256" key="4">
    <source>
        <dbReference type="ARBA" id="ARBA00022989"/>
    </source>
</evidence>
<keyword evidence="4 6" id="KW-1133">Transmembrane helix</keyword>
<dbReference type="PANTHER" id="PTHR37820:SF1">
    <property type="entry name" value="CELL DIVISION PROTEIN FTSQ"/>
    <property type="match status" value="1"/>
</dbReference>
<reference evidence="9" key="1">
    <citation type="submission" date="2017-02" db="EMBL/GenBank/DDBJ databases">
        <authorList>
            <person name="Varghese N."/>
            <person name="Submissions S."/>
        </authorList>
    </citation>
    <scope>NUCLEOTIDE SEQUENCE [LARGE SCALE GENOMIC DNA]</scope>
    <source>
        <strain evidence="9">ATCC 25662</strain>
    </source>
</reference>
<keyword evidence="9" id="KW-1185">Reference proteome</keyword>
<evidence type="ECO:0000259" key="7">
    <source>
        <dbReference type="Pfam" id="PF08478"/>
    </source>
</evidence>
<dbReference type="STRING" id="118967.SAMN02745191_2306"/>
<dbReference type="GO" id="GO:0051301">
    <property type="term" value="P:cell division"/>
    <property type="evidence" value="ECO:0007669"/>
    <property type="project" value="UniProtKB-KW"/>
</dbReference>